<reference evidence="2 3" key="1">
    <citation type="submission" date="2023-09" db="EMBL/GenBank/DDBJ databases">
        <authorList>
            <person name="Wang M."/>
        </authorList>
    </citation>
    <scope>NUCLEOTIDE SEQUENCE [LARGE SCALE GENOMIC DNA]</scope>
    <source>
        <strain evidence="2">GT-2023</strain>
        <tissue evidence="2">Liver</tissue>
    </source>
</reference>
<keyword evidence="3" id="KW-1185">Reference proteome</keyword>
<protein>
    <submittedName>
        <fullName evidence="2">Uncharacterized protein</fullName>
    </submittedName>
</protein>
<evidence type="ECO:0000313" key="2">
    <source>
        <dbReference type="EMBL" id="KAL1249030.1"/>
    </source>
</evidence>
<proteinExistence type="predicted"/>
<organism evidence="2 3">
    <name type="scientific">Cirrhinus molitorella</name>
    <name type="common">mud carp</name>
    <dbReference type="NCBI Taxonomy" id="172907"/>
    <lineage>
        <taxon>Eukaryota</taxon>
        <taxon>Metazoa</taxon>
        <taxon>Chordata</taxon>
        <taxon>Craniata</taxon>
        <taxon>Vertebrata</taxon>
        <taxon>Euteleostomi</taxon>
        <taxon>Actinopterygii</taxon>
        <taxon>Neopterygii</taxon>
        <taxon>Teleostei</taxon>
        <taxon>Ostariophysi</taxon>
        <taxon>Cypriniformes</taxon>
        <taxon>Cyprinidae</taxon>
        <taxon>Labeoninae</taxon>
        <taxon>Labeonini</taxon>
        <taxon>Cirrhinus</taxon>
    </lineage>
</organism>
<feature type="region of interest" description="Disordered" evidence="1">
    <location>
        <begin position="69"/>
        <end position="97"/>
    </location>
</feature>
<evidence type="ECO:0000256" key="1">
    <source>
        <dbReference type="SAM" id="MobiDB-lite"/>
    </source>
</evidence>
<name>A0ABR3L9G3_9TELE</name>
<dbReference type="Proteomes" id="UP001558613">
    <property type="component" value="Unassembled WGS sequence"/>
</dbReference>
<comment type="caution">
    <text evidence="2">The sequence shown here is derived from an EMBL/GenBank/DDBJ whole genome shotgun (WGS) entry which is preliminary data.</text>
</comment>
<gene>
    <name evidence="2" type="ORF">QQF64_022348</name>
</gene>
<sequence length="97" mass="10505">MLRSDIKIDFFSATDHLRCWREITDGLPVRASAPGAAGAGDAGSDRQPVRCVHVSFAVKPTSLDKETVAAAGESVAPPSKNTCPKFWKPKRKHRSTD</sequence>
<dbReference type="EMBL" id="JAYMGO010000024">
    <property type="protein sequence ID" value="KAL1249030.1"/>
    <property type="molecule type" value="Genomic_DNA"/>
</dbReference>
<evidence type="ECO:0000313" key="3">
    <source>
        <dbReference type="Proteomes" id="UP001558613"/>
    </source>
</evidence>
<accession>A0ABR3L9G3</accession>
<feature type="compositionally biased region" description="Basic residues" evidence="1">
    <location>
        <begin position="87"/>
        <end position="97"/>
    </location>
</feature>